<dbReference type="Proteomes" id="UP001374803">
    <property type="component" value="Chromosome"/>
</dbReference>
<gene>
    <name evidence="2" type="ORF">LVJ94_12005</name>
</gene>
<accession>A0ABZ2LDT5</accession>
<dbReference type="RefSeq" id="WP_394837622.1">
    <property type="nucleotide sequence ID" value="NZ_CP089929.1"/>
</dbReference>
<evidence type="ECO:0000256" key="1">
    <source>
        <dbReference type="SAM" id="Phobius"/>
    </source>
</evidence>
<keyword evidence="1" id="KW-0472">Membrane</keyword>
<sequence>MADAAPPQQVGGCVETVPSGALRPALKETFPARGLSGYAATLTVVVEHGKGETVLARGLEFQSQSEAAKTLKGAGFHLPNQDGGAAAQLTVGAPDPATPDRAKTILDLPLLVLPAEPGRHTLTLPPLPIAVSRASGEIATVCTSSHSIVVEDPIASTPDAKPLPNPPPRPQREEWTALKRGLMYAAMGIAAGALLAYAIWWYRRRPKPVPPPPPPRPAWEVAIEKLDEVRHAGLLEVGRFGEYFDRVNDVIRSYLGARYGFDGLESTTDETLTALSKAQLQGISYPELVAFLRECDLVKFANMVPSTEECSRALEAGERIVRSTTPHLAPLRAAAAVEEPKGGAV</sequence>
<evidence type="ECO:0000313" key="2">
    <source>
        <dbReference type="EMBL" id="WXB07951.1"/>
    </source>
</evidence>
<feature type="transmembrane region" description="Helical" evidence="1">
    <location>
        <begin position="182"/>
        <end position="202"/>
    </location>
</feature>
<keyword evidence="1" id="KW-1133">Transmembrane helix</keyword>
<protein>
    <submittedName>
        <fullName evidence="2">Uncharacterized protein</fullName>
    </submittedName>
</protein>
<keyword evidence="3" id="KW-1185">Reference proteome</keyword>
<keyword evidence="1" id="KW-0812">Transmembrane</keyword>
<organism evidence="2 3">
    <name type="scientific">Pendulispora rubella</name>
    <dbReference type="NCBI Taxonomy" id="2741070"/>
    <lineage>
        <taxon>Bacteria</taxon>
        <taxon>Pseudomonadati</taxon>
        <taxon>Myxococcota</taxon>
        <taxon>Myxococcia</taxon>
        <taxon>Myxococcales</taxon>
        <taxon>Sorangiineae</taxon>
        <taxon>Pendulisporaceae</taxon>
        <taxon>Pendulispora</taxon>
    </lineage>
</organism>
<name>A0ABZ2LDT5_9BACT</name>
<evidence type="ECO:0000313" key="3">
    <source>
        <dbReference type="Proteomes" id="UP001374803"/>
    </source>
</evidence>
<proteinExistence type="predicted"/>
<reference evidence="2" key="1">
    <citation type="submission" date="2021-12" db="EMBL/GenBank/DDBJ databases">
        <title>Discovery of the Pendulisporaceae a myxobacterial family with distinct sporulation behavior and unique specialized metabolism.</title>
        <authorList>
            <person name="Garcia R."/>
            <person name="Popoff A."/>
            <person name="Bader C.D."/>
            <person name="Loehr J."/>
            <person name="Walesch S."/>
            <person name="Walt C."/>
            <person name="Boldt J."/>
            <person name="Bunk B."/>
            <person name="Haeckl F.J.F.P.J."/>
            <person name="Gunesch A.P."/>
            <person name="Birkelbach J."/>
            <person name="Nuebel U."/>
            <person name="Pietschmann T."/>
            <person name="Bach T."/>
            <person name="Mueller R."/>
        </authorList>
    </citation>
    <scope>NUCLEOTIDE SEQUENCE</scope>
    <source>
        <strain evidence="2">MSr11367</strain>
    </source>
</reference>
<dbReference type="EMBL" id="CP089983">
    <property type="protein sequence ID" value="WXB07951.1"/>
    <property type="molecule type" value="Genomic_DNA"/>
</dbReference>